<keyword evidence="2" id="KW-1185">Reference proteome</keyword>
<name>A0A9D3WQG1_9SAUR</name>
<dbReference type="AlphaFoldDB" id="A0A9D3WQG1"/>
<organism evidence="1 2">
    <name type="scientific">Mauremys mutica</name>
    <name type="common">yellowpond turtle</name>
    <dbReference type="NCBI Taxonomy" id="74926"/>
    <lineage>
        <taxon>Eukaryota</taxon>
        <taxon>Metazoa</taxon>
        <taxon>Chordata</taxon>
        <taxon>Craniata</taxon>
        <taxon>Vertebrata</taxon>
        <taxon>Euteleostomi</taxon>
        <taxon>Archelosauria</taxon>
        <taxon>Testudinata</taxon>
        <taxon>Testudines</taxon>
        <taxon>Cryptodira</taxon>
        <taxon>Durocryptodira</taxon>
        <taxon>Testudinoidea</taxon>
        <taxon>Geoemydidae</taxon>
        <taxon>Geoemydinae</taxon>
        <taxon>Mauremys</taxon>
    </lineage>
</organism>
<dbReference type="Proteomes" id="UP000827986">
    <property type="component" value="Unassembled WGS sequence"/>
</dbReference>
<comment type="caution">
    <text evidence="1">The sequence shown here is derived from an EMBL/GenBank/DDBJ whole genome shotgun (WGS) entry which is preliminary data.</text>
</comment>
<dbReference type="EMBL" id="JAHDVG010000487">
    <property type="protein sequence ID" value="KAH1166114.1"/>
    <property type="molecule type" value="Genomic_DNA"/>
</dbReference>
<evidence type="ECO:0000313" key="1">
    <source>
        <dbReference type="EMBL" id="KAH1166114.1"/>
    </source>
</evidence>
<accession>A0A9D3WQG1</accession>
<protein>
    <submittedName>
        <fullName evidence="1">Uncharacterized protein</fullName>
    </submittedName>
</protein>
<evidence type="ECO:0000313" key="2">
    <source>
        <dbReference type="Proteomes" id="UP000827986"/>
    </source>
</evidence>
<sequence length="104" mass="12098">MLVLNQSLSLSLSQLLKIKGLLPTALNLRMFSISGKRKPALGLHRSHELKIMSSLFPRSMAASSEKSWKQEDYYSISYFEVKPPISRAQYLQCFFFRIEHYLQQ</sequence>
<gene>
    <name evidence="1" type="ORF">KIL84_015286</name>
</gene>
<reference evidence="1" key="1">
    <citation type="submission" date="2021-09" db="EMBL/GenBank/DDBJ databases">
        <title>The genome of Mauremys mutica provides insights into the evolution of semi-aquatic lifestyle.</title>
        <authorList>
            <person name="Gong S."/>
            <person name="Gao Y."/>
        </authorList>
    </citation>
    <scope>NUCLEOTIDE SEQUENCE</scope>
    <source>
        <strain evidence="1">MM-2020</strain>
        <tissue evidence="1">Muscle</tissue>
    </source>
</reference>
<proteinExistence type="predicted"/>